<evidence type="ECO:0000313" key="8">
    <source>
        <dbReference type="Proteomes" id="UP000002038"/>
    </source>
</evidence>
<dbReference type="GO" id="GO:0005739">
    <property type="term" value="C:mitochondrion"/>
    <property type="evidence" value="ECO:0007669"/>
    <property type="project" value="TreeGrafter"/>
</dbReference>
<dbReference type="EMBL" id="GG657450">
    <property type="protein sequence ID" value="OAT06112.1"/>
    <property type="molecule type" value="Genomic_DNA"/>
</dbReference>
<organism evidence="7 8">
    <name type="scientific">Blastomyces gilchristii (strain SLH14081)</name>
    <name type="common">Blastomyces dermatitidis</name>
    <dbReference type="NCBI Taxonomy" id="559298"/>
    <lineage>
        <taxon>Eukaryota</taxon>
        <taxon>Fungi</taxon>
        <taxon>Dikarya</taxon>
        <taxon>Ascomycota</taxon>
        <taxon>Pezizomycotina</taxon>
        <taxon>Eurotiomycetes</taxon>
        <taxon>Eurotiomycetidae</taxon>
        <taxon>Onygenales</taxon>
        <taxon>Ajellomycetaceae</taxon>
        <taxon>Blastomyces</taxon>
    </lineage>
</organism>
<comment type="similarity">
    <text evidence="1 4">Belongs to the GST superfamily. Kappa family.</text>
</comment>
<dbReference type="GO" id="GO:0004364">
    <property type="term" value="F:glutathione transferase activity"/>
    <property type="evidence" value="ECO:0007669"/>
    <property type="project" value="UniProtKB-UniRule"/>
</dbReference>
<dbReference type="Pfam" id="PF01323">
    <property type="entry name" value="DSBA"/>
    <property type="match status" value="1"/>
</dbReference>
<evidence type="ECO:0000256" key="5">
    <source>
        <dbReference type="PIRSR" id="PIRSR006386-1"/>
    </source>
</evidence>
<reference evidence="7" key="1">
    <citation type="submission" date="2009-02" db="EMBL/GenBank/DDBJ databases">
        <title>The Genome Sequence of Blastomyces dermatitidis strain SLH14081.</title>
        <authorList>
            <consortium name="The Broad Institute Genome Sequencing Platform"/>
            <consortium name="Broad Institute Microbial Sequencing Center."/>
            <person name="Champion M."/>
            <person name="Cuomo C."/>
            <person name="Ma L.-J."/>
            <person name="Henn M.R."/>
            <person name="Klein B."/>
            <person name="Goldman B."/>
            <person name="Young S."/>
            <person name="Kodira C.D."/>
            <person name="Zeng Q."/>
            <person name="Koehrsen M."/>
            <person name="Alvarado L."/>
            <person name="Berlin A.M."/>
            <person name="Heiman D.I."/>
            <person name="Hepburn T.A."/>
            <person name="Saif S."/>
            <person name="Shea T.D."/>
            <person name="Shenoy N."/>
            <person name="Sykes S."/>
            <person name="Galagan J."/>
            <person name="Nusbaum C."/>
            <person name="Birren B."/>
        </authorList>
    </citation>
    <scope>NUCLEOTIDE SEQUENCE</scope>
    <source>
        <strain evidence="7">SLH14081</strain>
    </source>
</reference>
<dbReference type="AlphaFoldDB" id="A0A179UEE6"/>
<reference evidence="8" key="2">
    <citation type="journal article" date="2015" name="PLoS Genet.">
        <title>The dynamic genome and transcriptome of the human fungal pathogen Blastomyces and close relative Emmonsia.</title>
        <authorList>
            <person name="Munoz J.F."/>
            <person name="Gauthier G.M."/>
            <person name="Desjardins C.A."/>
            <person name="Gallo J.E."/>
            <person name="Holder J."/>
            <person name="Sullivan T.D."/>
            <person name="Marty A.J."/>
            <person name="Carmen J.C."/>
            <person name="Chen Z."/>
            <person name="Ding L."/>
            <person name="Gujja S."/>
            <person name="Magrini V."/>
            <person name="Misas E."/>
            <person name="Mitreva M."/>
            <person name="Priest M."/>
            <person name="Saif S."/>
            <person name="Whiston E.A."/>
            <person name="Young S."/>
            <person name="Zeng Q."/>
            <person name="Goldman W.E."/>
            <person name="Mardis E.R."/>
            <person name="Taylor J.W."/>
            <person name="McEwen J.G."/>
            <person name="Clay O.K."/>
            <person name="Klein B.S."/>
            <person name="Cuomo C.A."/>
        </authorList>
    </citation>
    <scope>NUCLEOTIDE SEQUENCE [LARGE SCALE GENOMIC DNA]</scope>
    <source>
        <strain evidence="8">SLH14081</strain>
    </source>
</reference>
<keyword evidence="2 4" id="KW-0808">Transferase</keyword>
<feature type="domain" description="DSBA-like thioredoxin" evidence="6">
    <location>
        <begin position="6"/>
        <end position="203"/>
    </location>
</feature>
<comment type="catalytic activity">
    <reaction evidence="3 4">
        <text>RX + glutathione = an S-substituted glutathione + a halide anion + H(+)</text>
        <dbReference type="Rhea" id="RHEA:16437"/>
        <dbReference type="ChEBI" id="CHEBI:15378"/>
        <dbReference type="ChEBI" id="CHEBI:16042"/>
        <dbReference type="ChEBI" id="CHEBI:17792"/>
        <dbReference type="ChEBI" id="CHEBI:57925"/>
        <dbReference type="ChEBI" id="CHEBI:90779"/>
        <dbReference type="EC" id="2.5.1.18"/>
    </reaction>
</comment>
<dbReference type="InterPro" id="IPR001853">
    <property type="entry name" value="DSBA-like_thioredoxin_dom"/>
</dbReference>
<gene>
    <name evidence="7" type="ORF">BDBG_02394</name>
</gene>
<dbReference type="FunFam" id="3.40.30.10:FF:000096">
    <property type="entry name" value="Glutathione S-transferase kappa"/>
    <property type="match status" value="1"/>
</dbReference>
<dbReference type="Proteomes" id="UP000002038">
    <property type="component" value="Unassembled WGS sequence"/>
</dbReference>
<dbReference type="GO" id="GO:0006749">
    <property type="term" value="P:glutathione metabolic process"/>
    <property type="evidence" value="ECO:0007669"/>
    <property type="project" value="TreeGrafter"/>
</dbReference>
<evidence type="ECO:0000256" key="4">
    <source>
        <dbReference type="PIRNR" id="PIRNR006386"/>
    </source>
</evidence>
<dbReference type="OrthoDB" id="4664297at2759"/>
<evidence type="ECO:0000256" key="1">
    <source>
        <dbReference type="ARBA" id="ARBA00006494"/>
    </source>
</evidence>
<dbReference type="RefSeq" id="XP_031577043.1">
    <property type="nucleotide sequence ID" value="XM_031720767.1"/>
</dbReference>
<dbReference type="PANTHER" id="PTHR42943:SF2">
    <property type="entry name" value="GLUTATHIONE S-TRANSFERASE KAPPA 1"/>
    <property type="match status" value="1"/>
</dbReference>
<dbReference type="GeneID" id="8506952"/>
<dbReference type="InterPro" id="IPR014440">
    <property type="entry name" value="HCCAis_GSTk"/>
</dbReference>
<dbReference type="PANTHER" id="PTHR42943">
    <property type="entry name" value="GLUTATHIONE S-TRANSFERASE KAPPA"/>
    <property type="match status" value="1"/>
</dbReference>
<name>A0A179UEE6_BLAGS</name>
<dbReference type="EC" id="2.5.1.18" evidence="4"/>
<dbReference type="GO" id="GO:0004602">
    <property type="term" value="F:glutathione peroxidase activity"/>
    <property type="evidence" value="ECO:0007669"/>
    <property type="project" value="TreeGrafter"/>
</dbReference>
<dbReference type="RefSeq" id="XP_031577044.1">
    <property type="nucleotide sequence ID" value="XM_031720768.1"/>
</dbReference>
<dbReference type="KEGG" id="bgh:BDBG_02394"/>
<evidence type="ECO:0000259" key="6">
    <source>
        <dbReference type="Pfam" id="PF01323"/>
    </source>
</evidence>
<proteinExistence type="inferred from homology"/>
<dbReference type="PIRSF" id="PIRSF006386">
    <property type="entry name" value="HCCAis_GSTk"/>
    <property type="match status" value="1"/>
</dbReference>
<evidence type="ECO:0000313" key="7">
    <source>
        <dbReference type="EMBL" id="OAT06113.1"/>
    </source>
</evidence>
<dbReference type="GO" id="GO:0005777">
    <property type="term" value="C:peroxisome"/>
    <property type="evidence" value="ECO:0007669"/>
    <property type="project" value="TreeGrafter"/>
</dbReference>
<sequence>MAARKINLYLDVVSPFAYIAYFVTRHSPVFANCHITYTPVFLGGILKACNNTSPIFVKNKNKWTNTERLRWSKFLNVPMYPDMPKGFPILTMSVQRALCAIPAEQLPACFDALYKELWVEGNSQLNAPKTFLPILEAAVGKEMAANALEQSNTQPIKDLLIANSDKAVETGAFGIPWFECTNSSGETECFWGVDRMAQVAAFLGLETTADQGFRAMM</sequence>
<dbReference type="SUPFAM" id="SSF52833">
    <property type="entry name" value="Thioredoxin-like"/>
    <property type="match status" value="1"/>
</dbReference>
<accession>A0A179UEE6</accession>
<evidence type="ECO:0000256" key="3">
    <source>
        <dbReference type="ARBA" id="ARBA00047960"/>
    </source>
</evidence>
<dbReference type="VEuPathDB" id="FungiDB:BDBG_02394"/>
<dbReference type="EMBL" id="GG657450">
    <property type="protein sequence ID" value="OAT06113.1"/>
    <property type="molecule type" value="Genomic_DNA"/>
</dbReference>
<keyword evidence="8" id="KW-1185">Reference proteome</keyword>
<evidence type="ECO:0000256" key="2">
    <source>
        <dbReference type="ARBA" id="ARBA00022679"/>
    </source>
</evidence>
<dbReference type="InterPro" id="IPR036249">
    <property type="entry name" value="Thioredoxin-like_sf"/>
</dbReference>
<dbReference type="Gene3D" id="3.40.30.10">
    <property type="entry name" value="Glutaredoxin"/>
    <property type="match status" value="1"/>
</dbReference>
<protein>
    <recommendedName>
        <fullName evidence="4">Glutathione S-transferase kappa</fullName>
        <ecNumber evidence="4">2.5.1.18</ecNumber>
    </recommendedName>
</protein>
<dbReference type="InterPro" id="IPR051924">
    <property type="entry name" value="GST_Kappa/NadH"/>
</dbReference>
<feature type="active site" description="Nucleophile" evidence="5">
    <location>
        <position position="14"/>
    </location>
</feature>